<protein>
    <submittedName>
        <fullName evidence="1">Uncharacterized protein</fullName>
    </submittedName>
</protein>
<dbReference type="Proteomes" id="UP000195043">
    <property type="component" value="Unassembled WGS sequence"/>
</dbReference>
<dbReference type="OrthoDB" id="2223244at2"/>
<evidence type="ECO:0000313" key="1">
    <source>
        <dbReference type="EMBL" id="OTN75751.1"/>
    </source>
</evidence>
<evidence type="ECO:0000313" key="2">
    <source>
        <dbReference type="Proteomes" id="UP000195043"/>
    </source>
</evidence>
<comment type="caution">
    <text evidence="1">The sequence shown here is derived from an EMBL/GenBank/DDBJ whole genome shotgun (WGS) entry which is preliminary data.</text>
</comment>
<accession>A0A242A4U0</accession>
<organism evidence="1 2">
    <name type="scientific">Candidatus Enterococcus testudinis</name>
    <dbReference type="NCBI Taxonomy" id="1834191"/>
    <lineage>
        <taxon>Bacteria</taxon>
        <taxon>Bacillati</taxon>
        <taxon>Bacillota</taxon>
        <taxon>Bacilli</taxon>
        <taxon>Lactobacillales</taxon>
        <taxon>Enterococcaceae</taxon>
        <taxon>Enterococcus</taxon>
    </lineage>
</organism>
<reference evidence="1 2" key="1">
    <citation type="submission" date="2017-05" db="EMBL/GenBank/DDBJ databases">
        <title>The Genome Sequence of Enterococcus sp. 8G7_MSG3316.</title>
        <authorList>
            <consortium name="The Broad Institute Genomics Platform"/>
            <consortium name="The Broad Institute Genomic Center for Infectious Diseases"/>
            <person name="Earl A."/>
            <person name="Manson A."/>
            <person name="Schwartman J."/>
            <person name="Gilmore M."/>
            <person name="Abouelleil A."/>
            <person name="Cao P."/>
            <person name="Chapman S."/>
            <person name="Cusick C."/>
            <person name="Shea T."/>
            <person name="Young S."/>
            <person name="Neafsey D."/>
            <person name="Nusbaum C."/>
            <person name="Birren B."/>
        </authorList>
    </citation>
    <scope>NUCLEOTIDE SEQUENCE [LARGE SCALE GENOMIC DNA]</scope>
    <source>
        <strain evidence="1 2">8G7_MSG3316</strain>
    </source>
</reference>
<dbReference type="RefSeq" id="WP_086273776.1">
    <property type="nucleotide sequence ID" value="NZ_NGKU01000001.1"/>
</dbReference>
<dbReference type="EMBL" id="NGKU01000001">
    <property type="protein sequence ID" value="OTN75751.1"/>
    <property type="molecule type" value="Genomic_DNA"/>
</dbReference>
<proteinExistence type="predicted"/>
<keyword evidence="2" id="KW-1185">Reference proteome</keyword>
<dbReference type="AlphaFoldDB" id="A0A242A4U0"/>
<sequence>MQWREIENLKKQLEGKKTAGNSGYYQIRQESEGVCQLAFSKTGPCGESVYQPLIKVRREADAAIPYYLLDLEAQPIQHLQRTSTDDAAALDQALGLLVAQFYQDLAISR</sequence>
<gene>
    <name evidence="1" type="ORF">A5886_000827</name>
</gene>
<name>A0A242A4U0_9ENTE</name>